<protein>
    <submittedName>
        <fullName evidence="8">O-antigen ligase</fullName>
    </submittedName>
</protein>
<feature type="transmembrane region" description="Helical" evidence="6">
    <location>
        <begin position="245"/>
        <end position="261"/>
    </location>
</feature>
<feature type="transmembrane region" description="Helical" evidence="6">
    <location>
        <begin position="268"/>
        <end position="285"/>
    </location>
</feature>
<dbReference type="PANTHER" id="PTHR37422">
    <property type="entry name" value="TEICHURONIC ACID BIOSYNTHESIS PROTEIN TUAE"/>
    <property type="match status" value="1"/>
</dbReference>
<feature type="transmembrane region" description="Helical" evidence="6">
    <location>
        <begin position="169"/>
        <end position="188"/>
    </location>
</feature>
<evidence type="ECO:0000256" key="4">
    <source>
        <dbReference type="ARBA" id="ARBA00023136"/>
    </source>
</evidence>
<evidence type="ECO:0000313" key="9">
    <source>
        <dbReference type="Proteomes" id="UP000732378"/>
    </source>
</evidence>
<evidence type="ECO:0000256" key="5">
    <source>
        <dbReference type="SAM" id="MobiDB-lite"/>
    </source>
</evidence>
<feature type="transmembrane region" description="Helical" evidence="6">
    <location>
        <begin position="96"/>
        <end position="112"/>
    </location>
</feature>
<dbReference type="RefSeq" id="WP_193667356.1">
    <property type="nucleotide sequence ID" value="NZ_JACDTV010000002.1"/>
</dbReference>
<sequence>MSAPTVTPPRPRARAWGDVPRRRPRRTPHGARPPARTGARARRVAGLAAGLAGLALAGSGLGLLLAGAGLVAGPLAPLLLVLAPVLVVLAWRRSDLVVPIVALTLPLGHVGAGPVDLVQLVTALGAVAVLAPAAARLDWRLPPWPVAVPLGLFLVVAALATPRARDADLAFRLDVQLLLLVLLVVAVLTGVRTTTQLTRVVVGLLVAGAASSAWALVASGPTESFYGGGVVTGRAVGVFSQPNELGLFSAVLLVLALGVGLGSASPRLRATGLVAAGLLVAALGVSLSRGAWFGALAGVVALAVLVAPTRRSLLRLGAGLVVVVGALGLLGVGPLGQVLDRVASVGEAGANPYDQRPLIWAEGLRLVAEAPLLGHGPGGYFLEAASDSLRSGVVLEVEHAHHLLLNTAVEFGLVGLGALLVLVAGLGAGLLRARRATATLPPAAEVRLLPGVLAAALVPVLAHGMLDYPLRNPVVLTTVWLVLAALVAACEHARATAPTPTQETR</sequence>
<feature type="transmembrane region" description="Helical" evidence="6">
    <location>
        <begin position="200"/>
        <end position="217"/>
    </location>
</feature>
<feature type="compositionally biased region" description="Low complexity" evidence="5">
    <location>
        <begin position="30"/>
        <end position="39"/>
    </location>
</feature>
<accession>A0ABS2MFR1</accession>
<dbReference type="EMBL" id="JAFBBZ010000001">
    <property type="protein sequence ID" value="MBM7510021.1"/>
    <property type="molecule type" value="Genomic_DNA"/>
</dbReference>
<keyword evidence="9" id="KW-1185">Reference proteome</keyword>
<dbReference type="InterPro" id="IPR007016">
    <property type="entry name" value="O-antigen_ligase-rel_domated"/>
</dbReference>
<comment type="caution">
    <text evidence="8">The sequence shown here is derived from an EMBL/GenBank/DDBJ whole genome shotgun (WGS) entry which is preliminary data.</text>
</comment>
<organism evidence="8 9">
    <name type="scientific">Nocardioides salarius</name>
    <dbReference type="NCBI Taxonomy" id="374513"/>
    <lineage>
        <taxon>Bacteria</taxon>
        <taxon>Bacillati</taxon>
        <taxon>Actinomycetota</taxon>
        <taxon>Actinomycetes</taxon>
        <taxon>Propionibacteriales</taxon>
        <taxon>Nocardioidaceae</taxon>
        <taxon>Nocardioides</taxon>
    </lineage>
</organism>
<dbReference type="GO" id="GO:0016874">
    <property type="term" value="F:ligase activity"/>
    <property type="evidence" value="ECO:0007669"/>
    <property type="project" value="UniProtKB-KW"/>
</dbReference>
<dbReference type="InterPro" id="IPR051533">
    <property type="entry name" value="WaaL-like"/>
</dbReference>
<feature type="transmembrane region" description="Helical" evidence="6">
    <location>
        <begin position="144"/>
        <end position="163"/>
    </location>
</feature>
<feature type="transmembrane region" description="Helical" evidence="6">
    <location>
        <begin position="474"/>
        <end position="490"/>
    </location>
</feature>
<feature type="transmembrane region" description="Helical" evidence="6">
    <location>
        <begin position="118"/>
        <end position="137"/>
    </location>
</feature>
<keyword evidence="2 6" id="KW-0812">Transmembrane</keyword>
<evidence type="ECO:0000256" key="3">
    <source>
        <dbReference type="ARBA" id="ARBA00022989"/>
    </source>
</evidence>
<gene>
    <name evidence="8" type="ORF">JOE61_003835</name>
</gene>
<feature type="transmembrane region" description="Helical" evidence="6">
    <location>
        <begin position="291"/>
        <end position="309"/>
    </location>
</feature>
<proteinExistence type="predicted"/>
<feature type="domain" description="O-antigen ligase-related" evidence="7">
    <location>
        <begin position="275"/>
        <end position="419"/>
    </location>
</feature>
<keyword evidence="3 6" id="KW-1133">Transmembrane helix</keyword>
<feature type="transmembrane region" description="Helical" evidence="6">
    <location>
        <begin position="316"/>
        <end position="336"/>
    </location>
</feature>
<dbReference type="Pfam" id="PF04932">
    <property type="entry name" value="Wzy_C"/>
    <property type="match status" value="1"/>
</dbReference>
<evidence type="ECO:0000256" key="1">
    <source>
        <dbReference type="ARBA" id="ARBA00004141"/>
    </source>
</evidence>
<evidence type="ECO:0000256" key="2">
    <source>
        <dbReference type="ARBA" id="ARBA00022692"/>
    </source>
</evidence>
<feature type="transmembrane region" description="Helical" evidence="6">
    <location>
        <begin position="44"/>
        <end position="65"/>
    </location>
</feature>
<evidence type="ECO:0000259" key="7">
    <source>
        <dbReference type="Pfam" id="PF04932"/>
    </source>
</evidence>
<keyword evidence="8" id="KW-0436">Ligase</keyword>
<name>A0ABS2MFR1_9ACTN</name>
<reference evidence="8 9" key="1">
    <citation type="submission" date="2021-01" db="EMBL/GenBank/DDBJ databases">
        <title>Sequencing the genomes of 1000 actinobacteria strains.</title>
        <authorList>
            <person name="Klenk H.-P."/>
        </authorList>
    </citation>
    <scope>NUCLEOTIDE SEQUENCE [LARGE SCALE GENOMIC DNA]</scope>
    <source>
        <strain evidence="8 9">DSM 18239</strain>
    </source>
</reference>
<keyword evidence="4 6" id="KW-0472">Membrane</keyword>
<dbReference type="PANTHER" id="PTHR37422:SF13">
    <property type="entry name" value="LIPOPOLYSACCHARIDE BIOSYNTHESIS PROTEIN PA4999-RELATED"/>
    <property type="match status" value="1"/>
</dbReference>
<feature type="transmembrane region" description="Helical" evidence="6">
    <location>
        <begin position="411"/>
        <end position="431"/>
    </location>
</feature>
<evidence type="ECO:0000256" key="6">
    <source>
        <dbReference type="SAM" id="Phobius"/>
    </source>
</evidence>
<feature type="compositionally biased region" description="Pro residues" evidence="5">
    <location>
        <begin position="1"/>
        <end position="10"/>
    </location>
</feature>
<comment type="subcellular location">
    <subcellularLocation>
        <location evidence="1">Membrane</location>
        <topology evidence="1">Multi-pass membrane protein</topology>
    </subcellularLocation>
</comment>
<dbReference type="Proteomes" id="UP000732378">
    <property type="component" value="Unassembled WGS sequence"/>
</dbReference>
<evidence type="ECO:0000313" key="8">
    <source>
        <dbReference type="EMBL" id="MBM7510021.1"/>
    </source>
</evidence>
<feature type="transmembrane region" description="Helical" evidence="6">
    <location>
        <begin position="443"/>
        <end position="462"/>
    </location>
</feature>
<feature type="region of interest" description="Disordered" evidence="5">
    <location>
        <begin position="1"/>
        <end position="39"/>
    </location>
</feature>
<feature type="transmembrane region" description="Helical" evidence="6">
    <location>
        <begin position="71"/>
        <end position="89"/>
    </location>
</feature>